<gene>
    <name evidence="1" type="ORF">AVEN_253064_1</name>
</gene>
<proteinExistence type="predicted"/>
<evidence type="ECO:0000313" key="2">
    <source>
        <dbReference type="Proteomes" id="UP000499080"/>
    </source>
</evidence>
<sequence length="104" mass="12040">MHHPKVALFKKLLDFMPELENDDVSKVKLDNSGSKISNECVAHSYRLSPLQAVFVSGAQRSYEWWNLIKNHLEEQPTFLSEMMRTNKACFRVMTFTMEQVDTSG</sequence>
<organism evidence="1 2">
    <name type="scientific">Araneus ventricosus</name>
    <name type="common">Orbweaver spider</name>
    <name type="synonym">Epeira ventricosa</name>
    <dbReference type="NCBI Taxonomy" id="182803"/>
    <lineage>
        <taxon>Eukaryota</taxon>
        <taxon>Metazoa</taxon>
        <taxon>Ecdysozoa</taxon>
        <taxon>Arthropoda</taxon>
        <taxon>Chelicerata</taxon>
        <taxon>Arachnida</taxon>
        <taxon>Araneae</taxon>
        <taxon>Araneomorphae</taxon>
        <taxon>Entelegynae</taxon>
        <taxon>Araneoidea</taxon>
        <taxon>Araneidae</taxon>
        <taxon>Araneus</taxon>
    </lineage>
</organism>
<name>A0A4Y2MID6_ARAVE</name>
<keyword evidence="2" id="KW-1185">Reference proteome</keyword>
<reference evidence="1 2" key="1">
    <citation type="journal article" date="2019" name="Sci. Rep.">
        <title>Orb-weaving spider Araneus ventricosus genome elucidates the spidroin gene catalogue.</title>
        <authorList>
            <person name="Kono N."/>
            <person name="Nakamura H."/>
            <person name="Ohtoshi R."/>
            <person name="Moran D.A.P."/>
            <person name="Shinohara A."/>
            <person name="Yoshida Y."/>
            <person name="Fujiwara M."/>
            <person name="Mori M."/>
            <person name="Tomita M."/>
            <person name="Arakawa K."/>
        </authorList>
    </citation>
    <scope>NUCLEOTIDE SEQUENCE [LARGE SCALE GENOMIC DNA]</scope>
</reference>
<dbReference type="AlphaFoldDB" id="A0A4Y2MID6"/>
<accession>A0A4Y2MID6</accession>
<protein>
    <submittedName>
        <fullName evidence="1">Uncharacterized protein</fullName>
    </submittedName>
</protein>
<dbReference type="EMBL" id="BGPR01007346">
    <property type="protein sequence ID" value="GBN26150.1"/>
    <property type="molecule type" value="Genomic_DNA"/>
</dbReference>
<dbReference type="Proteomes" id="UP000499080">
    <property type="component" value="Unassembled WGS sequence"/>
</dbReference>
<evidence type="ECO:0000313" key="1">
    <source>
        <dbReference type="EMBL" id="GBN26150.1"/>
    </source>
</evidence>
<comment type="caution">
    <text evidence="1">The sequence shown here is derived from an EMBL/GenBank/DDBJ whole genome shotgun (WGS) entry which is preliminary data.</text>
</comment>